<evidence type="ECO:0000313" key="1">
    <source>
        <dbReference type="EMBL" id="TEB23047.1"/>
    </source>
</evidence>
<accession>A0A4Y7SMD3</accession>
<evidence type="ECO:0000313" key="2">
    <source>
        <dbReference type="Proteomes" id="UP000298030"/>
    </source>
</evidence>
<reference evidence="1 2" key="1">
    <citation type="journal article" date="2019" name="Nat. Ecol. Evol.">
        <title>Megaphylogeny resolves global patterns of mushroom evolution.</title>
        <authorList>
            <person name="Varga T."/>
            <person name="Krizsan K."/>
            <person name="Foldi C."/>
            <person name="Dima B."/>
            <person name="Sanchez-Garcia M."/>
            <person name="Sanchez-Ramirez S."/>
            <person name="Szollosi G.J."/>
            <person name="Szarkandi J.G."/>
            <person name="Papp V."/>
            <person name="Albert L."/>
            <person name="Andreopoulos W."/>
            <person name="Angelini C."/>
            <person name="Antonin V."/>
            <person name="Barry K.W."/>
            <person name="Bougher N.L."/>
            <person name="Buchanan P."/>
            <person name="Buyck B."/>
            <person name="Bense V."/>
            <person name="Catcheside P."/>
            <person name="Chovatia M."/>
            <person name="Cooper J."/>
            <person name="Damon W."/>
            <person name="Desjardin D."/>
            <person name="Finy P."/>
            <person name="Geml J."/>
            <person name="Haridas S."/>
            <person name="Hughes K."/>
            <person name="Justo A."/>
            <person name="Karasinski D."/>
            <person name="Kautmanova I."/>
            <person name="Kiss B."/>
            <person name="Kocsube S."/>
            <person name="Kotiranta H."/>
            <person name="LaButti K.M."/>
            <person name="Lechner B.E."/>
            <person name="Liimatainen K."/>
            <person name="Lipzen A."/>
            <person name="Lukacs Z."/>
            <person name="Mihaltcheva S."/>
            <person name="Morgado L.N."/>
            <person name="Niskanen T."/>
            <person name="Noordeloos M.E."/>
            <person name="Ohm R.A."/>
            <person name="Ortiz-Santana B."/>
            <person name="Ovrebo C."/>
            <person name="Racz N."/>
            <person name="Riley R."/>
            <person name="Savchenko A."/>
            <person name="Shiryaev A."/>
            <person name="Soop K."/>
            <person name="Spirin V."/>
            <person name="Szebenyi C."/>
            <person name="Tomsovsky M."/>
            <person name="Tulloss R.E."/>
            <person name="Uehling J."/>
            <person name="Grigoriev I.V."/>
            <person name="Vagvolgyi C."/>
            <person name="Papp T."/>
            <person name="Martin F.M."/>
            <person name="Miettinen O."/>
            <person name="Hibbett D.S."/>
            <person name="Nagy L.G."/>
        </authorList>
    </citation>
    <scope>NUCLEOTIDE SEQUENCE [LARGE SCALE GENOMIC DNA]</scope>
    <source>
        <strain evidence="1 2">FP101781</strain>
    </source>
</reference>
<comment type="caution">
    <text evidence="1">The sequence shown here is derived from an EMBL/GenBank/DDBJ whole genome shotgun (WGS) entry which is preliminary data.</text>
</comment>
<sequence length="96" mass="10712">MRLALRLVSPALPLSDFAGTTFMTITTPRPKSCPIFLPLCLSPLDLSPLPLCLLFVPCFPSGFAKPNWLPVLASSVRCAFLNYHYYLRSSFACLFR</sequence>
<dbReference type="AlphaFoldDB" id="A0A4Y7SMD3"/>
<keyword evidence="2" id="KW-1185">Reference proteome</keyword>
<protein>
    <submittedName>
        <fullName evidence="1">Uncharacterized protein</fullName>
    </submittedName>
</protein>
<proteinExistence type="predicted"/>
<dbReference type="EMBL" id="QPFP01000082">
    <property type="protein sequence ID" value="TEB23047.1"/>
    <property type="molecule type" value="Genomic_DNA"/>
</dbReference>
<dbReference type="Proteomes" id="UP000298030">
    <property type="component" value="Unassembled WGS sequence"/>
</dbReference>
<gene>
    <name evidence="1" type="ORF">FA13DRAFT_1818616</name>
</gene>
<organism evidence="1 2">
    <name type="scientific">Coprinellus micaceus</name>
    <name type="common">Glistening ink-cap mushroom</name>
    <name type="synonym">Coprinus micaceus</name>
    <dbReference type="NCBI Taxonomy" id="71717"/>
    <lineage>
        <taxon>Eukaryota</taxon>
        <taxon>Fungi</taxon>
        <taxon>Dikarya</taxon>
        <taxon>Basidiomycota</taxon>
        <taxon>Agaricomycotina</taxon>
        <taxon>Agaricomycetes</taxon>
        <taxon>Agaricomycetidae</taxon>
        <taxon>Agaricales</taxon>
        <taxon>Agaricineae</taxon>
        <taxon>Psathyrellaceae</taxon>
        <taxon>Coprinellus</taxon>
    </lineage>
</organism>
<name>A0A4Y7SMD3_COPMI</name>